<sequence length="84" mass="9647">MKECVVVNITNCLQWVFKRLITADLGQILVFFLQSLVQFCNAILSFGIRHESRLWRGRAEQKALEVRDLVGVLPQSLQSPFNTI</sequence>
<gene>
    <name evidence="2" type="ORF">VIT_00s0411g00040</name>
</gene>
<name>D7SSY3_VITVI</name>
<dbReference type="EMBL" id="FN595001">
    <property type="protein sequence ID" value="CBI18767.3"/>
    <property type="molecule type" value="Genomic_DNA"/>
</dbReference>
<reference evidence="3" key="1">
    <citation type="journal article" date="2007" name="Nature">
        <title>The grapevine genome sequence suggests ancestral hexaploidization in major angiosperm phyla.</title>
        <authorList>
            <consortium name="The French-Italian Public Consortium for Grapevine Genome Characterization."/>
            <person name="Jaillon O."/>
            <person name="Aury J.-M."/>
            <person name="Noel B."/>
            <person name="Policriti A."/>
            <person name="Clepet C."/>
            <person name="Casagrande A."/>
            <person name="Choisne N."/>
            <person name="Aubourg S."/>
            <person name="Vitulo N."/>
            <person name="Jubin C."/>
            <person name="Vezzi A."/>
            <person name="Legeai F."/>
            <person name="Hugueney P."/>
            <person name="Dasilva C."/>
            <person name="Horner D."/>
            <person name="Mica E."/>
            <person name="Jublot D."/>
            <person name="Poulain J."/>
            <person name="Bruyere C."/>
            <person name="Billault A."/>
            <person name="Segurens B."/>
            <person name="Gouyvenoux M."/>
            <person name="Ugarte E."/>
            <person name="Cattonaro F."/>
            <person name="Anthouard V."/>
            <person name="Vico V."/>
            <person name="Del Fabbro C."/>
            <person name="Alaux M."/>
            <person name="Di Gaspero G."/>
            <person name="Dumas V."/>
            <person name="Felice N."/>
            <person name="Paillard S."/>
            <person name="Juman I."/>
            <person name="Moroldo M."/>
            <person name="Scalabrin S."/>
            <person name="Canaguier A."/>
            <person name="Le Clainche I."/>
            <person name="Malacrida G."/>
            <person name="Durand E."/>
            <person name="Pesole G."/>
            <person name="Laucou V."/>
            <person name="Chatelet P."/>
            <person name="Merdinoglu D."/>
            <person name="Delledonne M."/>
            <person name="Pezzotti M."/>
            <person name="Lecharny A."/>
            <person name="Scarpelli C."/>
            <person name="Artiguenave F."/>
            <person name="Pe M.E."/>
            <person name="Valle G."/>
            <person name="Morgante M."/>
            <person name="Caboche M."/>
            <person name="Adam-Blondon A.-F."/>
            <person name="Weissenbach J."/>
            <person name="Quetier F."/>
            <person name="Wincker P."/>
        </authorList>
    </citation>
    <scope>NUCLEOTIDE SEQUENCE [LARGE SCALE GENOMIC DNA]</scope>
    <source>
        <strain evidence="3">cv. Pinot noir / PN40024</strain>
    </source>
</reference>
<keyword evidence="1" id="KW-1133">Transmembrane helix</keyword>
<keyword evidence="3" id="KW-1185">Reference proteome</keyword>
<dbReference type="PaxDb" id="29760-VIT_00s0411g00040.t01"/>
<evidence type="ECO:0000313" key="2">
    <source>
        <dbReference type="EMBL" id="CBI18767.3"/>
    </source>
</evidence>
<proteinExistence type="predicted"/>
<feature type="transmembrane region" description="Helical" evidence="1">
    <location>
        <begin position="28"/>
        <end position="48"/>
    </location>
</feature>
<accession>D7SSY3</accession>
<organism evidence="2 3">
    <name type="scientific">Vitis vinifera</name>
    <name type="common">Grape</name>
    <dbReference type="NCBI Taxonomy" id="29760"/>
    <lineage>
        <taxon>Eukaryota</taxon>
        <taxon>Viridiplantae</taxon>
        <taxon>Streptophyta</taxon>
        <taxon>Embryophyta</taxon>
        <taxon>Tracheophyta</taxon>
        <taxon>Spermatophyta</taxon>
        <taxon>Magnoliopsida</taxon>
        <taxon>eudicotyledons</taxon>
        <taxon>Gunneridae</taxon>
        <taxon>Pentapetalae</taxon>
        <taxon>rosids</taxon>
        <taxon>Vitales</taxon>
        <taxon>Vitaceae</taxon>
        <taxon>Viteae</taxon>
        <taxon>Vitis</taxon>
    </lineage>
</organism>
<evidence type="ECO:0000313" key="3">
    <source>
        <dbReference type="Proteomes" id="UP000009183"/>
    </source>
</evidence>
<keyword evidence="1" id="KW-0472">Membrane</keyword>
<protein>
    <submittedName>
        <fullName evidence="2">Uncharacterized protein</fullName>
    </submittedName>
</protein>
<dbReference type="AlphaFoldDB" id="D7SSY3"/>
<evidence type="ECO:0000256" key="1">
    <source>
        <dbReference type="SAM" id="Phobius"/>
    </source>
</evidence>
<dbReference type="HOGENOM" id="CLU_2532091_0_0_1"/>
<keyword evidence="1" id="KW-0812">Transmembrane</keyword>
<dbReference type="Proteomes" id="UP000009183">
    <property type="component" value="Unassembled WGS sequence, unordered"/>
</dbReference>
<dbReference type="InParanoid" id="D7SSY3"/>